<accession>A0A2C9KCE6</accession>
<feature type="compositionally biased region" description="Low complexity" evidence="1">
    <location>
        <begin position="1059"/>
        <end position="1070"/>
    </location>
</feature>
<feature type="region of interest" description="Disordered" evidence="1">
    <location>
        <begin position="64"/>
        <end position="105"/>
    </location>
</feature>
<dbReference type="AlphaFoldDB" id="A0A2C9KCE6"/>
<feature type="compositionally biased region" description="Basic and acidic residues" evidence="1">
    <location>
        <begin position="847"/>
        <end position="889"/>
    </location>
</feature>
<feature type="compositionally biased region" description="Polar residues" evidence="1">
    <location>
        <begin position="898"/>
        <end position="983"/>
    </location>
</feature>
<sequence length="1109" mass="126563">MAIRDMDFTTKRDRDLKIKHDRGDVSLKHHRDVSDRDVSLKHHRDLSDRDVSLKHHRDLSDRDMSLKHHRDVSDRDVSLKHHRDVSDRDVSLKHHRDVSDRDVSLKHHRDLSDRDMSLKHHRDLSDRDVSLIHHIDVSDRDMSLKHQRDVSNRDVLFKHDRDVSVRDVSERDLSLKHQRDVSERDLSLKHQRDVSERDLSLKHQRDVSDRDLSLKHHRDVSDRDMSLKHQKDVSDRVVSVKHDRDVPVKHDRDVSVRDVSSKHDRDMLVKHDRNAFIKRPKDRDVLIKYTDDVIVKHDRNMSVEHDRNMSIKHKKEKLMKSKSFASVKRDTDSSDNNGSCVSLNRGSSHLSIKYNKDVSVLYDNHVGSKSDVTLKHKNDISISHLTHYITKYERDVFGRQNIASLPTSDTNKLIQLKGFPSLSSNKDICVTNESNVTVHQGRDVLIHKDRDVEKDTTDKVSAVNIAIHSDMLCPSFIDMGTKPNIVMNVGRDTKDAYLLKSPGFDLESRPNSFSSIGRDLKDAHLLKSPGLDLETWTNSFSSIGQDIKDAHLLKSPALDLEYRPNSLSNHSRETHEVHFSEMFLTQSTIDKIYAENDRSPMEDMEAVEKQRSNPSTSSSSIVLSWIGSDISQTDNVLAGAESNAQDVDCSASEKVLKKMGSSTSTGLTVHVAKDYCQIRYNQSNIAQIKIDPILNYNKTRSNAYMQSTCWDDQETNQAAKNKVETPIAFSLQQDGMKTMIVKSVDESKEATNHDSSVDHAALFHSNQKSCLLGFPFTCVQKQDSFCALLSNCRSSGKRTYNRFGYPHSKVLSYQRNKSENMTQIKTKIKSEQTQASDTVLNSSHGSKIVDSEKECAKQAPPRKDNSTKPEKERDYKTREQIKHKFDPNKRLRKVLPLNPSTSQKLAENTVHLPQQKHSPTSENTVHLPQQKHSPTSENTVHLPQQKHSPTSENTVHLPQQKHSPTSENSPSARSCNSSKTRLSSLGLRTHSTTLNYKKPDCEPGSDRTRSTPQYVPQLWPVTDNLSWPLTSQCIANEVPNNKDSLSEPVNCTNNKTIQSETNTATENNSTLQMHPQRKPREETFVLDNVASTTTTVKTIVEMFEKRKKS</sequence>
<evidence type="ECO:0000313" key="2">
    <source>
        <dbReference type="EnsemblMetazoa" id="BGLB017505-PA"/>
    </source>
</evidence>
<evidence type="ECO:0000313" key="3">
    <source>
        <dbReference type="Proteomes" id="UP000076420"/>
    </source>
</evidence>
<feature type="region of interest" description="Disordered" evidence="1">
    <location>
        <begin position="993"/>
        <end position="1012"/>
    </location>
</feature>
<dbReference type="Proteomes" id="UP000076420">
    <property type="component" value="Unassembled WGS sequence"/>
</dbReference>
<feature type="compositionally biased region" description="Basic and acidic residues" evidence="1">
    <location>
        <begin position="997"/>
        <end position="1009"/>
    </location>
</feature>
<feature type="compositionally biased region" description="Polar residues" evidence="1">
    <location>
        <begin position="827"/>
        <end position="845"/>
    </location>
</feature>
<proteinExistence type="predicted"/>
<name>A0A2C9KCE6_BIOGL</name>
<dbReference type="EnsemblMetazoa" id="BGLB017505-RA">
    <property type="protein sequence ID" value="BGLB017505-PA"/>
    <property type="gene ID" value="BGLB017505"/>
</dbReference>
<evidence type="ECO:0000256" key="1">
    <source>
        <dbReference type="SAM" id="MobiDB-lite"/>
    </source>
</evidence>
<gene>
    <name evidence="2" type="primary">106063367</name>
</gene>
<feature type="region of interest" description="Disordered" evidence="1">
    <location>
        <begin position="827"/>
        <end position="983"/>
    </location>
</feature>
<dbReference type="KEGG" id="bgt:106063367"/>
<protein>
    <submittedName>
        <fullName evidence="2">Uncharacterized protein</fullName>
    </submittedName>
</protein>
<organism evidence="2 3">
    <name type="scientific">Biomphalaria glabrata</name>
    <name type="common">Bloodfluke planorb</name>
    <name type="synonym">Freshwater snail</name>
    <dbReference type="NCBI Taxonomy" id="6526"/>
    <lineage>
        <taxon>Eukaryota</taxon>
        <taxon>Metazoa</taxon>
        <taxon>Spiralia</taxon>
        <taxon>Lophotrochozoa</taxon>
        <taxon>Mollusca</taxon>
        <taxon>Gastropoda</taxon>
        <taxon>Heterobranchia</taxon>
        <taxon>Euthyneura</taxon>
        <taxon>Panpulmonata</taxon>
        <taxon>Hygrophila</taxon>
        <taxon>Lymnaeoidea</taxon>
        <taxon>Planorbidae</taxon>
        <taxon>Biomphalaria</taxon>
    </lineage>
</organism>
<dbReference type="VEuPathDB" id="VectorBase:BGLB017505"/>
<feature type="region of interest" description="Disordered" evidence="1">
    <location>
        <begin position="1058"/>
        <end position="1077"/>
    </location>
</feature>
<dbReference type="VEuPathDB" id="VectorBase:BGLAX_046029"/>
<reference evidence="2" key="1">
    <citation type="submission" date="2020-05" db="UniProtKB">
        <authorList>
            <consortium name="EnsemblMetazoa"/>
        </authorList>
    </citation>
    <scope>IDENTIFICATION</scope>
    <source>
        <strain evidence="2">BB02</strain>
    </source>
</reference>